<gene>
    <name evidence="2" type="ORF">RGQ15_21460</name>
</gene>
<feature type="domain" description="Right handed beta helix" evidence="1">
    <location>
        <begin position="765"/>
        <end position="895"/>
    </location>
</feature>
<dbReference type="Proteomes" id="UP001269144">
    <property type="component" value="Unassembled WGS sequence"/>
</dbReference>
<accession>A0ABU2HZT7</accession>
<dbReference type="InterPro" id="IPR039448">
    <property type="entry name" value="Beta_helix"/>
</dbReference>
<evidence type="ECO:0000259" key="1">
    <source>
        <dbReference type="Pfam" id="PF13229"/>
    </source>
</evidence>
<dbReference type="InterPro" id="IPR006626">
    <property type="entry name" value="PbH1"/>
</dbReference>
<proteinExistence type="predicted"/>
<dbReference type="SMART" id="SM00710">
    <property type="entry name" value="PbH1"/>
    <property type="match status" value="8"/>
</dbReference>
<name>A0ABU2HZT7_9RHOB</name>
<dbReference type="RefSeq" id="WP_311162935.1">
    <property type="nucleotide sequence ID" value="NZ_JAVQLW010000005.1"/>
</dbReference>
<dbReference type="SUPFAM" id="SSF51126">
    <property type="entry name" value="Pectin lyase-like"/>
    <property type="match status" value="2"/>
</dbReference>
<dbReference type="InterPro" id="IPR011050">
    <property type="entry name" value="Pectin_lyase_fold/virulence"/>
</dbReference>
<keyword evidence="3" id="KW-1185">Reference proteome</keyword>
<evidence type="ECO:0000313" key="3">
    <source>
        <dbReference type="Proteomes" id="UP001269144"/>
    </source>
</evidence>
<dbReference type="Pfam" id="PF20129">
    <property type="entry name" value="DUF6519"/>
    <property type="match status" value="1"/>
</dbReference>
<reference evidence="3" key="1">
    <citation type="submission" date="2023-07" db="EMBL/GenBank/DDBJ databases">
        <title>Paracoccus sp. MBLB3053 whole genome sequence.</title>
        <authorList>
            <person name="Hwang C.Y."/>
            <person name="Cho E.-S."/>
            <person name="Seo M.-J."/>
        </authorList>
    </citation>
    <scope>NUCLEOTIDE SEQUENCE [LARGE SCALE GENOMIC DNA]</scope>
    <source>
        <strain evidence="3">MBLB3053</strain>
    </source>
</reference>
<protein>
    <submittedName>
        <fullName evidence="2">DUF6519 domain-containing protein</fullName>
    </submittedName>
</protein>
<dbReference type="Pfam" id="PF13229">
    <property type="entry name" value="Beta_helix"/>
    <property type="match status" value="1"/>
</dbReference>
<evidence type="ECO:0000313" key="2">
    <source>
        <dbReference type="EMBL" id="MDS9470124.1"/>
    </source>
</evidence>
<dbReference type="EMBL" id="JAVQLW010000005">
    <property type="protein sequence ID" value="MDS9470124.1"/>
    <property type="molecule type" value="Genomic_DNA"/>
</dbReference>
<comment type="caution">
    <text evidence="2">The sequence shown here is derived from an EMBL/GenBank/DDBJ whole genome shotgun (WGS) entry which is preliminary data.</text>
</comment>
<dbReference type="InterPro" id="IPR045392">
    <property type="entry name" value="DUF6519"/>
</dbReference>
<dbReference type="InterPro" id="IPR012334">
    <property type="entry name" value="Pectin_lyas_fold"/>
</dbReference>
<dbReference type="Gene3D" id="2.160.20.10">
    <property type="entry name" value="Single-stranded right-handed beta-helix, Pectin lyase-like"/>
    <property type="match status" value="2"/>
</dbReference>
<sequence length="1105" mass="116403">MTIDISRKTFNSHRNTAWTTTMQGRVATDAPINEDRSLRDRRLRAMMTHLIGRAGYPATQPDSFLIGLSGGALTIGPGTMYVDGHPAENFGTGTPVFDDILSEMWGLEPVPFDDQPYLPGVTPDPPEDGTHLIYLVTWQRDTTFLNDPSILDPAIFTDTFARRQTVWQVRSFGPVGPGIDCDTDDEDIPGWSALIAPSAARLTTRANPAATDPDPCLLPPDAAFRGTDNRTYFFAIHNIAPDGTPLVKFSRTNAVVATAILSQPASDVLEVAQVAKDDFLRFNPGDWVEITDEVRVLTETPGVIARILSVDDPSDTITLEAALPAGTIRLHGAGPDADQSFFPVVRRWDQTGQVRDETGTLVVDLDLPGADGLIPAPTDGTFLHLEDGVEVALTLDPFGGDFRPGDNWSFIARYADSSVEELDLAPPQDNQLHYCRLALAEAAGGVWTEVFSDCRDPIEEVCCCTVVVRPGEDIQAAIDSLPDDVGGCVCLKPGEHVLQVPIVVSAPNITLHGECHGVDVRLDGSGPALSILGTTGIEVHTIAFSHRAAEGSQGVVEILDSSGISVHDCACAAERGTSSSGIVVVACYDVTIRDCSIAGTVIGIIAGYRSEEIILATNRLDLGGEGFEGLSGIAAPGAIGRLTITGNRIAGAATGVSLNDDATGQERFSLALGSLVADNLVSLSETEEAPDAEISRHGIDSAADRTVLRGNTIRFRGSARAGIRATGSGLVIVENRIDVTATDAARNIGILIGVPDDVAHLTTGVNLSANMLAGMTTAVFIRDAMGVDLSDNDMTPAAAEGAPAVACDEALSPRIAGNTISGRANAIIATNGRNAVIEANAISGTEIAIGLSGELGASVRGNRVTDCRSFGVLAMYCLGRITVVENRVANCGTAGPFPCGIGAFFILGEWHVEANEVLDTGLPVEGDANPQAAAGIMGFLILEARVESNLVSCSDLARVPDGREDRALLMQGLLEIRFTFGDRVISFGFSCQIVDNKFIGKGNRALVELRQSNISDNVAIRFERVFFCNNYVMHQGGVAGAGNASVILDGTAGVVMGNQVKALSFAHPSMNLGNMPGTVIGNVTASGIVNGPNFPAPESSFNLIF</sequence>
<organism evidence="2 3">
    <name type="scientific">Paracoccus aurantius</name>
    <dbReference type="NCBI Taxonomy" id="3073814"/>
    <lineage>
        <taxon>Bacteria</taxon>
        <taxon>Pseudomonadati</taxon>
        <taxon>Pseudomonadota</taxon>
        <taxon>Alphaproteobacteria</taxon>
        <taxon>Rhodobacterales</taxon>
        <taxon>Paracoccaceae</taxon>
        <taxon>Paracoccus</taxon>
    </lineage>
</organism>